<evidence type="ECO:0000256" key="8">
    <source>
        <dbReference type="PROSITE-ProRule" id="PRU00433"/>
    </source>
</evidence>
<keyword evidence="4" id="KW-0732">Signal</keyword>
<dbReference type="PANTHER" id="PTHR30600">
    <property type="entry name" value="CYTOCHROME C PEROXIDASE-RELATED"/>
    <property type="match status" value="1"/>
</dbReference>
<comment type="subcellular location">
    <subcellularLocation>
        <location evidence="1">Periplasm</location>
    </subcellularLocation>
</comment>
<evidence type="ECO:0000256" key="1">
    <source>
        <dbReference type="ARBA" id="ARBA00004418"/>
    </source>
</evidence>
<name>A0ABS5ZIP8_9GAMM</name>
<proteinExistence type="predicted"/>
<dbReference type="Pfam" id="PF00034">
    <property type="entry name" value="Cytochrom_C"/>
    <property type="match status" value="1"/>
</dbReference>
<dbReference type="PROSITE" id="PS51007">
    <property type="entry name" value="CYTC"/>
    <property type="match status" value="2"/>
</dbReference>
<keyword evidence="5" id="KW-0574">Periplasm</keyword>
<keyword evidence="3 8" id="KW-0479">Metal-binding</keyword>
<dbReference type="GO" id="GO:0004601">
    <property type="term" value="F:peroxidase activity"/>
    <property type="evidence" value="ECO:0007669"/>
    <property type="project" value="UniProtKB-KW"/>
</dbReference>
<accession>A0ABS5ZIP8</accession>
<dbReference type="PANTHER" id="PTHR30600:SF7">
    <property type="entry name" value="CYTOCHROME C PEROXIDASE-RELATED"/>
    <property type="match status" value="1"/>
</dbReference>
<evidence type="ECO:0000313" key="11">
    <source>
        <dbReference type="Proteomes" id="UP000690515"/>
    </source>
</evidence>
<organism evidence="10 11">
    <name type="scientific">Zooshikella harenae</name>
    <dbReference type="NCBI Taxonomy" id="2827238"/>
    <lineage>
        <taxon>Bacteria</taxon>
        <taxon>Pseudomonadati</taxon>
        <taxon>Pseudomonadota</taxon>
        <taxon>Gammaproteobacteria</taxon>
        <taxon>Oceanospirillales</taxon>
        <taxon>Zooshikellaceae</taxon>
        <taxon>Zooshikella</taxon>
    </lineage>
</organism>
<keyword evidence="11" id="KW-1185">Reference proteome</keyword>
<gene>
    <name evidence="10" type="ORF">KCG35_23100</name>
</gene>
<keyword evidence="7 8" id="KW-0408">Iron</keyword>
<sequence>MGTAIKNEPIQPIPSDISYNQNKAELGKMLFFDPRLSKSGWLSCNSCHNLAMGGDDNRPSSIGHQWQIGPINSPTVLNARFNVAQFWDGRAKDLQEQAGGPIANPKEMASNHQLAIKTLQSIPDYQRMFEKIYDSKRISINDVTDAIAEFEKTLVTPASRFDQWLLGDESQLSKQEEEGYHLFKEKGCIACHNGVGVGGNSYQKFGVVKPYDKDKNSLGRYNVTKKEEDKYVFKVPLLRNIELTAPYFHDGSVWDLNEAVSMMADYQLGIKLTDNETNKIVAFLKTLTGKQPEITYPVLPPESIRTPRPSIN</sequence>
<keyword evidence="6" id="KW-0560">Oxidoreductase</keyword>
<evidence type="ECO:0000256" key="5">
    <source>
        <dbReference type="ARBA" id="ARBA00022764"/>
    </source>
</evidence>
<dbReference type="EMBL" id="JAGSOY010000123">
    <property type="protein sequence ID" value="MBU2713946.1"/>
    <property type="molecule type" value="Genomic_DNA"/>
</dbReference>
<keyword evidence="10" id="KW-0575">Peroxidase</keyword>
<feature type="domain" description="Cytochrome c" evidence="9">
    <location>
        <begin position="174"/>
        <end position="288"/>
    </location>
</feature>
<keyword evidence="2 8" id="KW-0349">Heme</keyword>
<evidence type="ECO:0000256" key="3">
    <source>
        <dbReference type="ARBA" id="ARBA00022723"/>
    </source>
</evidence>
<evidence type="ECO:0000256" key="7">
    <source>
        <dbReference type="ARBA" id="ARBA00023004"/>
    </source>
</evidence>
<protein>
    <submittedName>
        <fullName evidence="10">Cytochrome-c peroxidase</fullName>
    </submittedName>
</protein>
<dbReference type="InterPro" id="IPR004852">
    <property type="entry name" value="Di-haem_cyt_c_peroxidsae"/>
</dbReference>
<feature type="domain" description="Cytochrome c" evidence="9">
    <location>
        <begin position="22"/>
        <end position="130"/>
    </location>
</feature>
<dbReference type="InterPro" id="IPR009056">
    <property type="entry name" value="Cyt_c-like_dom"/>
</dbReference>
<dbReference type="InterPro" id="IPR051395">
    <property type="entry name" value="Cytochrome_c_Peroxidase/MauG"/>
</dbReference>
<reference evidence="10 11" key="1">
    <citation type="submission" date="2021-04" db="EMBL/GenBank/DDBJ databases">
        <authorList>
            <person name="Pira H."/>
            <person name="Risdian C."/>
            <person name="Wink J."/>
        </authorList>
    </citation>
    <scope>NUCLEOTIDE SEQUENCE [LARGE SCALE GENOMIC DNA]</scope>
    <source>
        <strain evidence="10 11">WH53</strain>
    </source>
</reference>
<dbReference type="PIRSF" id="PIRSF000294">
    <property type="entry name" value="Cytochrome-c_peroxidase"/>
    <property type="match status" value="1"/>
</dbReference>
<comment type="caution">
    <text evidence="10">The sequence shown here is derived from an EMBL/GenBank/DDBJ whole genome shotgun (WGS) entry which is preliminary data.</text>
</comment>
<evidence type="ECO:0000256" key="4">
    <source>
        <dbReference type="ARBA" id="ARBA00022729"/>
    </source>
</evidence>
<dbReference type="SUPFAM" id="SSF46626">
    <property type="entry name" value="Cytochrome c"/>
    <property type="match status" value="2"/>
</dbReference>
<evidence type="ECO:0000259" key="9">
    <source>
        <dbReference type="PROSITE" id="PS51007"/>
    </source>
</evidence>
<evidence type="ECO:0000313" key="10">
    <source>
        <dbReference type="EMBL" id="MBU2713946.1"/>
    </source>
</evidence>
<dbReference type="InterPro" id="IPR026259">
    <property type="entry name" value="MauG/Cytc_peroxidase"/>
</dbReference>
<dbReference type="Pfam" id="PF03150">
    <property type="entry name" value="CCP_MauG"/>
    <property type="match status" value="1"/>
</dbReference>
<evidence type="ECO:0000256" key="2">
    <source>
        <dbReference type="ARBA" id="ARBA00022617"/>
    </source>
</evidence>
<dbReference type="InterPro" id="IPR036909">
    <property type="entry name" value="Cyt_c-like_dom_sf"/>
</dbReference>
<dbReference type="Proteomes" id="UP000690515">
    <property type="component" value="Unassembled WGS sequence"/>
</dbReference>
<dbReference type="Gene3D" id="1.10.760.10">
    <property type="entry name" value="Cytochrome c-like domain"/>
    <property type="match status" value="2"/>
</dbReference>
<evidence type="ECO:0000256" key="6">
    <source>
        <dbReference type="ARBA" id="ARBA00023002"/>
    </source>
</evidence>